<comment type="subcellular location">
    <subcellularLocation>
        <location evidence="9">Cell membrane</location>
        <topology evidence="9">Single-pass membrane protein</topology>
    </subcellularLocation>
    <subcellularLocation>
        <location evidence="1">Membrane</location>
        <topology evidence="1">Single-pass membrane protein</topology>
    </subcellularLocation>
</comment>
<gene>
    <name evidence="9" type="primary">tatB</name>
    <name evidence="12" type="ORF">EBN88_25995</name>
</gene>
<evidence type="ECO:0000256" key="10">
    <source>
        <dbReference type="SAM" id="MobiDB-lite"/>
    </source>
</evidence>
<dbReference type="Pfam" id="PF02416">
    <property type="entry name" value="TatA_B_E"/>
    <property type="match status" value="1"/>
</dbReference>
<evidence type="ECO:0000256" key="2">
    <source>
        <dbReference type="ARBA" id="ARBA00022448"/>
    </source>
</evidence>
<keyword evidence="2 9" id="KW-0813">Transport</keyword>
<comment type="subunit">
    <text evidence="9">The Tat system comprises two distinct complexes: a TatABC complex, containing multiple copies of TatA, TatB and TatC subunits, and a separate TatA complex, containing only TatA subunits. Substrates initially bind to the TatABC complex, which probably triggers association of the separate TatA complex to form the active translocon.</text>
</comment>
<accession>A0A3M2L9B6</accession>
<keyword evidence="5 9" id="KW-0653">Protein transport</keyword>
<feature type="compositionally biased region" description="Low complexity" evidence="10">
    <location>
        <begin position="164"/>
        <end position="194"/>
    </location>
</feature>
<keyword evidence="4 9" id="KW-0812">Transmembrane</keyword>
<evidence type="ECO:0000256" key="8">
    <source>
        <dbReference type="ARBA" id="ARBA00023136"/>
    </source>
</evidence>
<dbReference type="NCBIfam" id="NF002377">
    <property type="entry name" value="PRK01371.1-4"/>
    <property type="match status" value="1"/>
</dbReference>
<dbReference type="EMBL" id="RFFJ01000221">
    <property type="protein sequence ID" value="RMI31158.1"/>
    <property type="molecule type" value="Genomic_DNA"/>
</dbReference>
<dbReference type="NCBIfam" id="NF002374">
    <property type="entry name" value="PRK01371.1-1"/>
    <property type="match status" value="1"/>
</dbReference>
<dbReference type="GO" id="GO:0033281">
    <property type="term" value="C:TAT protein transport complex"/>
    <property type="evidence" value="ECO:0007669"/>
    <property type="project" value="UniProtKB-UniRule"/>
</dbReference>
<dbReference type="InterPro" id="IPR003369">
    <property type="entry name" value="TatA/B/E"/>
</dbReference>
<keyword evidence="13" id="KW-1185">Reference proteome</keyword>
<evidence type="ECO:0000256" key="6">
    <source>
        <dbReference type="ARBA" id="ARBA00022989"/>
    </source>
</evidence>
<evidence type="ECO:0000256" key="3">
    <source>
        <dbReference type="ARBA" id="ARBA00022475"/>
    </source>
</evidence>
<comment type="similarity">
    <text evidence="9">Belongs to the TatB family.</text>
</comment>
<evidence type="ECO:0000256" key="1">
    <source>
        <dbReference type="ARBA" id="ARBA00004167"/>
    </source>
</evidence>
<feature type="transmembrane region" description="Helical" evidence="11">
    <location>
        <begin position="6"/>
        <end position="22"/>
    </location>
</feature>
<dbReference type="GO" id="GO:0043953">
    <property type="term" value="P:protein transport by the Tat complex"/>
    <property type="evidence" value="ECO:0007669"/>
    <property type="project" value="UniProtKB-UniRule"/>
</dbReference>
<comment type="function">
    <text evidence="9">Part of the twin-arginine translocation (Tat) system that transports large folded proteins containing a characteristic twin-arginine motif in their signal peptide across membranes. Together with TatC, TatB is part of a receptor directly interacting with Tat signal peptides. TatB may form an oligomeric binding site that transiently accommodates folded Tat precursor proteins before their translocation.</text>
</comment>
<dbReference type="PRINTS" id="PR01506">
    <property type="entry name" value="TATBPROTEIN"/>
</dbReference>
<dbReference type="AlphaFoldDB" id="A0A3M2L9B6"/>
<keyword evidence="7 9" id="KW-0811">Translocation</keyword>
<dbReference type="InterPro" id="IPR018448">
    <property type="entry name" value="TatB"/>
</dbReference>
<dbReference type="Proteomes" id="UP000278673">
    <property type="component" value="Unassembled WGS sequence"/>
</dbReference>
<name>A0A3M2L9B6_9ACTN</name>
<proteinExistence type="inferred from homology"/>
<evidence type="ECO:0000313" key="12">
    <source>
        <dbReference type="EMBL" id="RMI31158.1"/>
    </source>
</evidence>
<feature type="region of interest" description="Disordered" evidence="10">
    <location>
        <begin position="103"/>
        <end position="194"/>
    </location>
</feature>
<evidence type="ECO:0000256" key="7">
    <source>
        <dbReference type="ARBA" id="ARBA00023010"/>
    </source>
</evidence>
<sequence length="194" mass="20732">MFFDIGSLEFITLIVLAIMVFGPEKLPKMIREVAQFIRKIREFSDNAKQDIRSELGPDFKDFEFEDLNPKNFARKHLLDNEDLGLRELAKDLDVRKELTEVTDAVNGRTSTSRPARNKPGGAARTSLAKQRTGSSAKPAAAGSVKLGKDGDAGSVTLAKDGEAASEAAAPAPASERSAPASPAADATPFDADAT</sequence>
<dbReference type="Gene3D" id="1.20.5.3310">
    <property type="match status" value="1"/>
</dbReference>
<keyword evidence="8 9" id="KW-0472">Membrane</keyword>
<dbReference type="RefSeq" id="WP_122399492.1">
    <property type="nucleotide sequence ID" value="NZ_RFFJ01000221.1"/>
</dbReference>
<evidence type="ECO:0000256" key="5">
    <source>
        <dbReference type="ARBA" id="ARBA00022927"/>
    </source>
</evidence>
<evidence type="ECO:0000256" key="9">
    <source>
        <dbReference type="HAMAP-Rule" id="MF_00237"/>
    </source>
</evidence>
<evidence type="ECO:0000256" key="4">
    <source>
        <dbReference type="ARBA" id="ARBA00022692"/>
    </source>
</evidence>
<protein>
    <recommendedName>
        <fullName evidence="9">Sec-independent protein translocase protein TatB</fullName>
    </recommendedName>
</protein>
<dbReference type="HAMAP" id="MF_00237">
    <property type="entry name" value="TatB"/>
    <property type="match status" value="1"/>
</dbReference>
<dbReference type="GO" id="GO:0008320">
    <property type="term" value="F:protein transmembrane transporter activity"/>
    <property type="evidence" value="ECO:0007669"/>
    <property type="project" value="UniProtKB-UniRule"/>
</dbReference>
<keyword evidence="6 9" id="KW-1133">Transmembrane helix</keyword>
<keyword evidence="3 9" id="KW-1003">Cell membrane</keyword>
<reference evidence="12 13" key="1">
    <citation type="submission" date="2018-10" db="EMBL/GenBank/DDBJ databases">
        <title>Isolation, diversity and antifungal activity of actinobacteria from wheat.</title>
        <authorList>
            <person name="Han C."/>
        </authorList>
    </citation>
    <scope>NUCLEOTIDE SEQUENCE [LARGE SCALE GENOMIC DNA]</scope>
    <source>
        <strain evidence="12 13">NEAU-YY642</strain>
    </source>
</reference>
<evidence type="ECO:0000256" key="11">
    <source>
        <dbReference type="SAM" id="Phobius"/>
    </source>
</evidence>
<evidence type="ECO:0000313" key="13">
    <source>
        <dbReference type="Proteomes" id="UP000278673"/>
    </source>
</evidence>
<organism evidence="12 13">
    <name type="scientific">Streptomyces triticirhizae</name>
    <dbReference type="NCBI Taxonomy" id="2483353"/>
    <lineage>
        <taxon>Bacteria</taxon>
        <taxon>Bacillati</taxon>
        <taxon>Actinomycetota</taxon>
        <taxon>Actinomycetes</taxon>
        <taxon>Kitasatosporales</taxon>
        <taxon>Streptomycetaceae</taxon>
        <taxon>Streptomyces</taxon>
    </lineage>
</organism>
<comment type="caution">
    <text evidence="12">The sequence shown here is derived from an EMBL/GenBank/DDBJ whole genome shotgun (WGS) entry which is preliminary data.</text>
</comment>